<dbReference type="CTD" id="20202596"/>
<reference evidence="2" key="3">
    <citation type="submission" date="2015-06" db="UniProtKB">
        <authorList>
            <consortium name="EnsemblMetazoa"/>
        </authorList>
    </citation>
    <scope>IDENTIFICATION</scope>
</reference>
<keyword evidence="3" id="KW-1185">Reference proteome</keyword>
<dbReference type="KEGG" id="hro:HELRODRAFT_169017"/>
<dbReference type="EnsemblMetazoa" id="HelroT169017">
    <property type="protein sequence ID" value="HelroP169017"/>
    <property type="gene ID" value="HelroG169017"/>
</dbReference>
<reference evidence="3" key="1">
    <citation type="submission" date="2012-12" db="EMBL/GenBank/DDBJ databases">
        <authorList>
            <person name="Hellsten U."/>
            <person name="Grimwood J."/>
            <person name="Chapman J.A."/>
            <person name="Shapiro H."/>
            <person name="Aerts A."/>
            <person name="Otillar R.P."/>
            <person name="Terry A.Y."/>
            <person name="Boore J.L."/>
            <person name="Simakov O."/>
            <person name="Marletaz F."/>
            <person name="Cho S.-J."/>
            <person name="Edsinger-Gonzales E."/>
            <person name="Havlak P."/>
            <person name="Kuo D.-H."/>
            <person name="Larsson T."/>
            <person name="Lv J."/>
            <person name="Arendt D."/>
            <person name="Savage R."/>
            <person name="Osoegawa K."/>
            <person name="de Jong P."/>
            <person name="Lindberg D.R."/>
            <person name="Seaver E.C."/>
            <person name="Weisblat D.A."/>
            <person name="Putnam N.H."/>
            <person name="Grigoriev I.V."/>
            <person name="Rokhsar D.S."/>
        </authorList>
    </citation>
    <scope>NUCLEOTIDE SEQUENCE</scope>
</reference>
<sequence length="233" mass="26750">MPNAFLTCELNVNLKGDRLYEDMLGDGEIIVVVESNKTKKSCMDVLVPSSGRKLKFQNIFVENSEEKSYLYKTINNIQNTATTLILTKNNSEVRDDNADDTLYKALSDPSRRLTLYSISSLDQIGSLYKLLKNVINNADLPPVPILFRRVTNSKMLNVNVVLVMLSLFEMMDKHKQVDVYQAVYQLQPHNYRSCSNNDDDKFVAIYENDEVFITLDQYKLLYHVTAKIINNET</sequence>
<dbReference type="HOGENOM" id="CLU_1190999_0_0_1"/>
<name>T1F196_HELRO</name>
<evidence type="ECO:0000313" key="3">
    <source>
        <dbReference type="Proteomes" id="UP000015101"/>
    </source>
</evidence>
<gene>
    <name evidence="2" type="primary">20202596</name>
    <name evidence="1" type="ORF">HELRODRAFT_169017</name>
</gene>
<reference evidence="1 3" key="2">
    <citation type="journal article" date="2013" name="Nature">
        <title>Insights into bilaterian evolution from three spiralian genomes.</title>
        <authorList>
            <person name="Simakov O."/>
            <person name="Marletaz F."/>
            <person name="Cho S.J."/>
            <person name="Edsinger-Gonzales E."/>
            <person name="Havlak P."/>
            <person name="Hellsten U."/>
            <person name="Kuo D.H."/>
            <person name="Larsson T."/>
            <person name="Lv J."/>
            <person name="Arendt D."/>
            <person name="Savage R."/>
            <person name="Osoegawa K."/>
            <person name="de Jong P."/>
            <person name="Grimwood J."/>
            <person name="Chapman J.A."/>
            <person name="Shapiro H."/>
            <person name="Aerts A."/>
            <person name="Otillar R.P."/>
            <person name="Terry A.Y."/>
            <person name="Boore J.L."/>
            <person name="Grigoriev I.V."/>
            <person name="Lindberg D.R."/>
            <person name="Seaver E.C."/>
            <person name="Weisblat D.A."/>
            <person name="Putnam N.H."/>
            <person name="Rokhsar D.S."/>
        </authorList>
    </citation>
    <scope>NUCLEOTIDE SEQUENCE</scope>
</reference>
<protein>
    <submittedName>
        <fullName evidence="1 2">Uncharacterized protein</fullName>
    </submittedName>
</protein>
<dbReference type="AlphaFoldDB" id="T1F196"/>
<dbReference type="EMBL" id="KB096023">
    <property type="protein sequence ID" value="ESO09078.1"/>
    <property type="molecule type" value="Genomic_DNA"/>
</dbReference>
<evidence type="ECO:0000313" key="2">
    <source>
        <dbReference type="EnsemblMetazoa" id="HelroP169017"/>
    </source>
</evidence>
<evidence type="ECO:0000313" key="1">
    <source>
        <dbReference type="EMBL" id="ESO09078.1"/>
    </source>
</evidence>
<dbReference type="RefSeq" id="XP_009013100.1">
    <property type="nucleotide sequence ID" value="XM_009014852.1"/>
</dbReference>
<dbReference type="Proteomes" id="UP000015101">
    <property type="component" value="Unassembled WGS sequence"/>
</dbReference>
<dbReference type="InParanoid" id="T1F196"/>
<dbReference type="GeneID" id="20202596"/>
<accession>T1F196</accession>
<organism evidence="2 3">
    <name type="scientific">Helobdella robusta</name>
    <name type="common">Californian leech</name>
    <dbReference type="NCBI Taxonomy" id="6412"/>
    <lineage>
        <taxon>Eukaryota</taxon>
        <taxon>Metazoa</taxon>
        <taxon>Spiralia</taxon>
        <taxon>Lophotrochozoa</taxon>
        <taxon>Annelida</taxon>
        <taxon>Clitellata</taxon>
        <taxon>Hirudinea</taxon>
        <taxon>Rhynchobdellida</taxon>
        <taxon>Glossiphoniidae</taxon>
        <taxon>Helobdella</taxon>
    </lineage>
</organism>
<dbReference type="EMBL" id="AMQM01003159">
    <property type="status" value="NOT_ANNOTATED_CDS"/>
    <property type="molecule type" value="Genomic_DNA"/>
</dbReference>
<proteinExistence type="predicted"/>